<evidence type="ECO:0000313" key="1">
    <source>
        <dbReference type="EMBL" id="GFY24097.1"/>
    </source>
</evidence>
<accession>A0A8X6VWZ0</accession>
<proteinExistence type="predicted"/>
<organism evidence="1 2">
    <name type="scientific">Trichonephila clavipes</name>
    <name type="common">Golden silk orbweaver</name>
    <name type="synonym">Nephila clavipes</name>
    <dbReference type="NCBI Taxonomy" id="2585209"/>
    <lineage>
        <taxon>Eukaryota</taxon>
        <taxon>Metazoa</taxon>
        <taxon>Ecdysozoa</taxon>
        <taxon>Arthropoda</taxon>
        <taxon>Chelicerata</taxon>
        <taxon>Arachnida</taxon>
        <taxon>Araneae</taxon>
        <taxon>Araneomorphae</taxon>
        <taxon>Entelegynae</taxon>
        <taxon>Araneoidea</taxon>
        <taxon>Nephilidae</taxon>
        <taxon>Trichonephila</taxon>
    </lineage>
</organism>
<dbReference type="Proteomes" id="UP000887159">
    <property type="component" value="Unassembled WGS sequence"/>
</dbReference>
<protein>
    <submittedName>
        <fullName evidence="1">Uncharacterized protein</fullName>
    </submittedName>
</protein>
<gene>
    <name evidence="1" type="primary">NCL1_40226</name>
    <name evidence="1" type="ORF">TNCV_1011501</name>
</gene>
<sequence>MHFAIGRLFYEENHELFLVPVKSSLYRKICNIDSLFGGLTVLRGCGSPVVKVSDHGRYVMSSSPVPLKTHRVGQRCTLNLSRTETSSRWCGMLVRRGGATQVSSTSLDDGSK</sequence>
<evidence type="ECO:0000313" key="2">
    <source>
        <dbReference type="Proteomes" id="UP000887159"/>
    </source>
</evidence>
<comment type="caution">
    <text evidence="1">The sequence shown here is derived from an EMBL/GenBank/DDBJ whole genome shotgun (WGS) entry which is preliminary data.</text>
</comment>
<keyword evidence="2" id="KW-1185">Reference proteome</keyword>
<reference evidence="1" key="1">
    <citation type="submission" date="2020-08" db="EMBL/GenBank/DDBJ databases">
        <title>Multicomponent nature underlies the extraordinary mechanical properties of spider dragline silk.</title>
        <authorList>
            <person name="Kono N."/>
            <person name="Nakamura H."/>
            <person name="Mori M."/>
            <person name="Yoshida Y."/>
            <person name="Ohtoshi R."/>
            <person name="Malay A.D."/>
            <person name="Moran D.A.P."/>
            <person name="Tomita M."/>
            <person name="Numata K."/>
            <person name="Arakawa K."/>
        </authorList>
    </citation>
    <scope>NUCLEOTIDE SEQUENCE</scope>
</reference>
<dbReference type="AlphaFoldDB" id="A0A8X6VWZ0"/>
<name>A0A8X6VWZ0_TRICX</name>
<dbReference type="EMBL" id="BMAU01021369">
    <property type="protein sequence ID" value="GFY24097.1"/>
    <property type="molecule type" value="Genomic_DNA"/>
</dbReference>